<protein>
    <submittedName>
        <fullName evidence="1">Uncharacterized protein</fullName>
    </submittedName>
</protein>
<evidence type="ECO:0000313" key="2">
    <source>
        <dbReference type="Proteomes" id="UP001497522"/>
    </source>
</evidence>
<keyword evidence="2" id="KW-1185">Reference proteome</keyword>
<accession>A0ABP1AEM6</accession>
<evidence type="ECO:0000313" key="1">
    <source>
        <dbReference type="EMBL" id="CAK9860995.1"/>
    </source>
</evidence>
<dbReference type="EMBL" id="OZ023712">
    <property type="protein sequence ID" value="CAK9860995.1"/>
    <property type="molecule type" value="Genomic_DNA"/>
</dbReference>
<organism evidence="1 2">
    <name type="scientific">Sphagnum jensenii</name>
    <dbReference type="NCBI Taxonomy" id="128206"/>
    <lineage>
        <taxon>Eukaryota</taxon>
        <taxon>Viridiplantae</taxon>
        <taxon>Streptophyta</taxon>
        <taxon>Embryophyta</taxon>
        <taxon>Bryophyta</taxon>
        <taxon>Sphagnophytina</taxon>
        <taxon>Sphagnopsida</taxon>
        <taxon>Sphagnales</taxon>
        <taxon>Sphagnaceae</taxon>
        <taxon>Sphagnum</taxon>
    </lineage>
</organism>
<gene>
    <name evidence="1" type="ORF">CSSPJE1EN2_LOCUS3990</name>
</gene>
<reference evidence="1" key="1">
    <citation type="submission" date="2024-03" db="EMBL/GenBank/DDBJ databases">
        <authorList>
            <consortium name="ELIXIR-Norway"/>
            <consortium name="Elixir Norway"/>
        </authorList>
    </citation>
    <scope>NUCLEOTIDE SEQUENCE</scope>
</reference>
<sequence length="67" mass="8030">MILHLLQLGSHQCWLEYLWVPIINMHNGQICINRFWIWPSPIFGTIGFQCTQAHKGCKLSFYEKYEF</sequence>
<name>A0ABP1AEM6_9BRYO</name>
<dbReference type="Proteomes" id="UP001497522">
    <property type="component" value="Chromosome 11"/>
</dbReference>
<proteinExistence type="predicted"/>